<accession>A0ABR1HWM6</accession>
<evidence type="ECO:0000313" key="5">
    <source>
        <dbReference type="EMBL" id="KAK7425270.1"/>
    </source>
</evidence>
<evidence type="ECO:0000256" key="2">
    <source>
        <dbReference type="ARBA" id="ARBA00022857"/>
    </source>
</evidence>
<evidence type="ECO:0000256" key="1">
    <source>
        <dbReference type="ARBA" id="ARBA00005725"/>
    </source>
</evidence>
<proteinExistence type="inferred from homology"/>
<keyword evidence="2" id="KW-0521">NADP</keyword>
<gene>
    <name evidence="5" type="ORF">QQZ08_008291</name>
</gene>
<dbReference type="EMBL" id="JAZAVK010000085">
    <property type="protein sequence ID" value="KAK7425270.1"/>
    <property type="molecule type" value="Genomic_DNA"/>
</dbReference>
<keyword evidence="3" id="KW-0560">Oxidoreductase</keyword>
<feature type="domain" description="NAD(P)-binding" evidence="4">
    <location>
        <begin position="10"/>
        <end position="97"/>
    </location>
</feature>
<reference evidence="5 6" key="1">
    <citation type="journal article" date="2025" name="Microbiol. Resour. Announc.">
        <title>Draft genome sequences for Neonectria magnoliae and Neonectria punicea, canker pathogens of Liriodendron tulipifera and Acer saccharum in West Virginia.</title>
        <authorList>
            <person name="Petronek H.M."/>
            <person name="Kasson M.T."/>
            <person name="Metheny A.M."/>
            <person name="Stauder C.M."/>
            <person name="Lovett B."/>
            <person name="Lynch S.C."/>
            <person name="Garnas J.R."/>
            <person name="Kasson L.R."/>
            <person name="Stajich J.E."/>
        </authorList>
    </citation>
    <scope>NUCLEOTIDE SEQUENCE [LARGE SCALE GENOMIC DNA]</scope>
    <source>
        <strain evidence="5 6">NRRL 64651</strain>
    </source>
</reference>
<comment type="caution">
    <text evidence="5">The sequence shown here is derived from an EMBL/GenBank/DDBJ whole genome shotgun (WGS) entry which is preliminary data.</text>
</comment>
<comment type="similarity">
    <text evidence="1">Belongs to the NmrA-type oxidoreductase family. Isoflavone reductase subfamily.</text>
</comment>
<dbReference type="InterPro" id="IPR045312">
    <property type="entry name" value="PCBER-like"/>
</dbReference>
<dbReference type="Pfam" id="PF13460">
    <property type="entry name" value="NAD_binding_10"/>
    <property type="match status" value="1"/>
</dbReference>
<organism evidence="5 6">
    <name type="scientific">Neonectria magnoliae</name>
    <dbReference type="NCBI Taxonomy" id="2732573"/>
    <lineage>
        <taxon>Eukaryota</taxon>
        <taxon>Fungi</taxon>
        <taxon>Dikarya</taxon>
        <taxon>Ascomycota</taxon>
        <taxon>Pezizomycotina</taxon>
        <taxon>Sordariomycetes</taxon>
        <taxon>Hypocreomycetidae</taxon>
        <taxon>Hypocreales</taxon>
        <taxon>Nectriaceae</taxon>
        <taxon>Neonectria</taxon>
    </lineage>
</organism>
<name>A0ABR1HWM6_9HYPO</name>
<dbReference type="InterPro" id="IPR016040">
    <property type="entry name" value="NAD(P)-bd_dom"/>
</dbReference>
<evidence type="ECO:0000259" key="4">
    <source>
        <dbReference type="Pfam" id="PF13460"/>
    </source>
</evidence>
<keyword evidence="6" id="KW-1185">Reference proteome</keyword>
<dbReference type="InterPro" id="IPR051609">
    <property type="entry name" value="NmrA/Isoflavone_reductase-like"/>
</dbReference>
<dbReference type="Gene3D" id="3.40.50.720">
    <property type="entry name" value="NAD(P)-binding Rossmann-like Domain"/>
    <property type="match status" value="1"/>
</dbReference>
<sequence length="296" mass="31467">MSIKNVSIIGANGNIGSLVIPELVKSSFSLTAVTRTTSTATFPASIKVVKGDFSLASLTEIFKGQDAVVSMLPITALGEQVIVIEAAIAAGVKRFIPSEYGSDSTVRMITLFFVQLNIPCCRIGQSDTVIAAVPFFAGKKQYLESLKSQKAVISWTALFTGPFFDWESLNYTLVKINVGLAQGFTGFNLATKTATLIDGDKTRFTSTNAAQIGHALVSILNQAEETANKLLEILAALEKAVEEKFQMGNLTSEDVRTEAARQLAQGNLLEGGGKLITALVLGKEGLEDHSDAEGGI</sequence>
<dbReference type="InterPro" id="IPR036291">
    <property type="entry name" value="NAD(P)-bd_dom_sf"/>
</dbReference>
<dbReference type="SUPFAM" id="SSF51735">
    <property type="entry name" value="NAD(P)-binding Rossmann-fold domains"/>
    <property type="match status" value="1"/>
</dbReference>
<dbReference type="PANTHER" id="PTHR47706">
    <property type="entry name" value="NMRA-LIKE FAMILY PROTEIN"/>
    <property type="match status" value="1"/>
</dbReference>
<evidence type="ECO:0000313" key="6">
    <source>
        <dbReference type="Proteomes" id="UP001498421"/>
    </source>
</evidence>
<dbReference type="CDD" id="cd05259">
    <property type="entry name" value="PCBER_SDR_a"/>
    <property type="match status" value="1"/>
</dbReference>
<dbReference type="PANTHER" id="PTHR47706:SF9">
    <property type="entry name" value="NMRA-LIKE DOMAIN-CONTAINING PROTEIN-RELATED"/>
    <property type="match status" value="1"/>
</dbReference>
<protein>
    <recommendedName>
        <fullName evidence="4">NAD(P)-binding domain-containing protein</fullName>
    </recommendedName>
</protein>
<evidence type="ECO:0000256" key="3">
    <source>
        <dbReference type="ARBA" id="ARBA00023002"/>
    </source>
</evidence>
<dbReference type="Proteomes" id="UP001498421">
    <property type="component" value="Unassembled WGS sequence"/>
</dbReference>